<proteinExistence type="predicted"/>
<keyword evidence="2" id="KW-1185">Reference proteome</keyword>
<dbReference type="EMBL" id="CP144913">
    <property type="protein sequence ID" value="WXB75156.1"/>
    <property type="molecule type" value="Genomic_DNA"/>
</dbReference>
<dbReference type="RefSeq" id="WP_338747869.1">
    <property type="nucleotide sequence ID" value="NZ_CP144913.1"/>
</dbReference>
<organism evidence="1 2">
    <name type="scientific">Janibacter alittae</name>
    <dbReference type="NCBI Taxonomy" id="3115209"/>
    <lineage>
        <taxon>Bacteria</taxon>
        <taxon>Bacillati</taxon>
        <taxon>Actinomycetota</taxon>
        <taxon>Actinomycetes</taxon>
        <taxon>Micrococcales</taxon>
        <taxon>Intrasporangiaceae</taxon>
        <taxon>Janibacter</taxon>
    </lineage>
</organism>
<accession>A0ABZ2MDM5</accession>
<sequence length="131" mass="14088">MRSRTRSGTCWVVYFDRPDTQATASSGLAPVAVTSSEQEALQLLEQLLASAPGRSNLVEDYPFCASDRKGKSADDTRDTVHLVVTIESDDGPTVSEVFDSIDSATKHAEELRQHGANGVSITDMVMNATPT</sequence>
<evidence type="ECO:0000313" key="1">
    <source>
        <dbReference type="EMBL" id="WXB75156.1"/>
    </source>
</evidence>
<protein>
    <submittedName>
        <fullName evidence="1">Uncharacterized protein</fullName>
    </submittedName>
</protein>
<name>A0ABZ2MDM5_9MICO</name>
<evidence type="ECO:0000313" key="2">
    <source>
        <dbReference type="Proteomes" id="UP001382727"/>
    </source>
</evidence>
<reference evidence="1 2" key="1">
    <citation type="submission" date="2024-02" db="EMBL/GenBank/DDBJ databases">
        <title>Janibacter sp. nov., isolated from gut of marine sandworm.</title>
        <authorList>
            <person name="Kim B."/>
            <person name="Jun M.O."/>
            <person name="Shin N.-R."/>
        </authorList>
    </citation>
    <scope>NUCLEOTIDE SEQUENCE [LARGE SCALE GENOMIC DNA]</scope>
    <source>
        <strain evidence="1 2">A1S7</strain>
    </source>
</reference>
<gene>
    <name evidence="1" type="ORF">V1351_09260</name>
</gene>
<dbReference type="Proteomes" id="UP001382727">
    <property type="component" value="Chromosome"/>
</dbReference>